<dbReference type="RefSeq" id="WP_123122282.1">
    <property type="nucleotide sequence ID" value="NZ_RJJR01000019.1"/>
</dbReference>
<evidence type="ECO:0000313" key="2">
    <source>
        <dbReference type="Proteomes" id="UP000267223"/>
    </source>
</evidence>
<evidence type="ECO:0000313" key="1">
    <source>
        <dbReference type="EMBL" id="RNI33480.1"/>
    </source>
</evidence>
<name>A0A3M9N6Q6_9BACT</name>
<accession>A0A3M9N6Q6</accession>
<dbReference type="AlphaFoldDB" id="A0A3M9N6Q6"/>
<dbReference type="EMBL" id="RJJR01000019">
    <property type="protein sequence ID" value="RNI33480.1"/>
    <property type="molecule type" value="Genomic_DNA"/>
</dbReference>
<sequence>MESIREIVIPENNKIELTIPDNFIGEQIEVFAIKIDKETDQFKRDKSFDAIKLDLSGFKFNREEANER</sequence>
<proteinExistence type="predicted"/>
<organism evidence="1 2">
    <name type="scientific">Hanamia caeni</name>
    <dbReference type="NCBI Taxonomy" id="2294116"/>
    <lineage>
        <taxon>Bacteria</taxon>
        <taxon>Pseudomonadati</taxon>
        <taxon>Bacteroidota</taxon>
        <taxon>Chitinophagia</taxon>
        <taxon>Chitinophagales</taxon>
        <taxon>Chitinophagaceae</taxon>
        <taxon>Hanamia</taxon>
    </lineage>
</organism>
<gene>
    <name evidence="1" type="ORF">EFY79_18725</name>
</gene>
<dbReference type="Proteomes" id="UP000267223">
    <property type="component" value="Unassembled WGS sequence"/>
</dbReference>
<dbReference type="OrthoDB" id="964329at2"/>
<keyword evidence="2" id="KW-1185">Reference proteome</keyword>
<protein>
    <submittedName>
        <fullName evidence="1">Uncharacterized protein</fullName>
    </submittedName>
</protein>
<reference evidence="1 2" key="1">
    <citation type="submission" date="2018-11" db="EMBL/GenBank/DDBJ databases">
        <title>Draft genome sequence of Ferruginibacter sp. BO-59.</title>
        <authorList>
            <person name="Im W.T."/>
        </authorList>
    </citation>
    <scope>NUCLEOTIDE SEQUENCE [LARGE SCALE GENOMIC DNA]</scope>
    <source>
        <strain evidence="1 2">BO-59</strain>
    </source>
</reference>
<comment type="caution">
    <text evidence="1">The sequence shown here is derived from an EMBL/GenBank/DDBJ whole genome shotgun (WGS) entry which is preliminary data.</text>
</comment>